<dbReference type="InterPro" id="IPR003428">
    <property type="entry name" value="MAM33"/>
</dbReference>
<proteinExistence type="inferred from homology"/>
<dbReference type="WBParaSite" id="SMUV_0001005401-mRNA-1">
    <property type="protein sequence ID" value="SMUV_0001005401-mRNA-1"/>
    <property type="gene ID" value="SMUV_0001005401"/>
</dbReference>
<protein>
    <submittedName>
        <fullName evidence="3">Complement component 1 Q subcomponent-binding protein, mitochondrial</fullName>
    </submittedName>
</protein>
<dbReference type="Pfam" id="PF02330">
    <property type="entry name" value="MAM33"/>
    <property type="match status" value="1"/>
</dbReference>
<reference evidence="3" key="1">
    <citation type="submission" date="2017-02" db="UniProtKB">
        <authorList>
            <consortium name="WormBaseParasite"/>
        </authorList>
    </citation>
    <scope>IDENTIFICATION</scope>
</reference>
<evidence type="ECO:0000313" key="3">
    <source>
        <dbReference type="WBParaSite" id="SMUV_0001005401-mRNA-1"/>
    </source>
</evidence>
<sequence length="208" mass="23637">LTNQELKSFTESSKSLFALKNEIQAEKQLESDNLGGAKAPTIPGFTVEIRDAEVRLTKTHGNEKILVVFNVSHSVDMDEFDEEQEQETPVPVALPPFSIEITKGANRLCFNMELVRSMDDEGQYDFRVEEFYIAPAAKGEDESVDDSVYASSGKYIDPHLHELLFLKYLEERGFNAKFCEQLVNFATHYEHSEYVSLLTRIKDFVAAQ</sequence>
<keyword evidence="2" id="KW-1185">Reference proteome</keyword>
<dbReference type="STRING" id="451379.A0A0N5AYL0"/>
<dbReference type="GO" id="GO:0005759">
    <property type="term" value="C:mitochondrial matrix"/>
    <property type="evidence" value="ECO:0007669"/>
    <property type="project" value="InterPro"/>
</dbReference>
<dbReference type="Proteomes" id="UP000046393">
    <property type="component" value="Unplaced"/>
</dbReference>
<dbReference type="SUPFAM" id="SSF54529">
    <property type="entry name" value="Mitochondrial glycoprotein MAM33-like"/>
    <property type="match status" value="1"/>
</dbReference>
<dbReference type="InterPro" id="IPR036561">
    <property type="entry name" value="MAM33_sf"/>
</dbReference>
<dbReference type="Gene3D" id="3.10.280.10">
    <property type="entry name" value="Mitochondrial glycoprotein"/>
    <property type="match status" value="1"/>
</dbReference>
<dbReference type="PANTHER" id="PTHR10826">
    <property type="entry name" value="COMPLEMENT COMPONENT 1"/>
    <property type="match status" value="1"/>
</dbReference>
<evidence type="ECO:0000256" key="1">
    <source>
        <dbReference type="ARBA" id="ARBA00005457"/>
    </source>
</evidence>
<name>A0A0N5AYL0_9BILA</name>
<dbReference type="AlphaFoldDB" id="A0A0N5AYL0"/>
<organism evidence="2 3">
    <name type="scientific">Syphacia muris</name>
    <dbReference type="NCBI Taxonomy" id="451379"/>
    <lineage>
        <taxon>Eukaryota</taxon>
        <taxon>Metazoa</taxon>
        <taxon>Ecdysozoa</taxon>
        <taxon>Nematoda</taxon>
        <taxon>Chromadorea</taxon>
        <taxon>Rhabditida</taxon>
        <taxon>Spirurina</taxon>
        <taxon>Oxyuridomorpha</taxon>
        <taxon>Oxyuroidea</taxon>
        <taxon>Oxyuridae</taxon>
        <taxon>Syphacia</taxon>
    </lineage>
</organism>
<accession>A0A0N5AYL0</accession>
<dbReference type="PANTHER" id="PTHR10826:SF1">
    <property type="entry name" value="COMPLEMENT COMPONENT 1 Q SUBCOMPONENT-BINDING PROTEIN, MITOCHONDRIAL"/>
    <property type="match status" value="1"/>
</dbReference>
<dbReference type="GO" id="GO:0042256">
    <property type="term" value="P:cytosolic ribosome assembly"/>
    <property type="evidence" value="ECO:0007669"/>
    <property type="project" value="TreeGrafter"/>
</dbReference>
<evidence type="ECO:0000313" key="2">
    <source>
        <dbReference type="Proteomes" id="UP000046393"/>
    </source>
</evidence>
<comment type="similarity">
    <text evidence="1">Belongs to the MAM33 family.</text>
</comment>